<gene>
    <name evidence="2" type="ORF">TEA_010312</name>
</gene>
<name>A0A4S4DFI2_CAMSN</name>
<dbReference type="EMBL" id="SDRB02011408">
    <property type="protein sequence ID" value="THG01482.1"/>
    <property type="molecule type" value="Genomic_DNA"/>
</dbReference>
<sequence length="198" mass="22253">MAAFLYFDLIINYKDKVGRIYDVDPNMYCYIDALKDVTETVLSHIDCSEAIAITLHYDMPGTENKRLIENDLDVLDMFYVQCRSKTINLYVDIAYCIGKEDGEGRNDVGDNNGGDGNGGVHGVHTIEVDEEYREDNVYGFSDEDRDWNASVDGQHELNGTVSLSDEDNEESNEDDGLSDYQSGDDEVRYSSSDDEFAG</sequence>
<evidence type="ECO:0000313" key="2">
    <source>
        <dbReference type="EMBL" id="THG01482.1"/>
    </source>
</evidence>
<accession>A0A4S4DFI2</accession>
<evidence type="ECO:0000313" key="3">
    <source>
        <dbReference type="Proteomes" id="UP000306102"/>
    </source>
</evidence>
<dbReference type="Proteomes" id="UP000306102">
    <property type="component" value="Unassembled WGS sequence"/>
</dbReference>
<reference evidence="2 3" key="1">
    <citation type="journal article" date="2018" name="Proc. Natl. Acad. Sci. U.S.A.">
        <title>Draft genome sequence of Camellia sinensis var. sinensis provides insights into the evolution of the tea genome and tea quality.</title>
        <authorList>
            <person name="Wei C."/>
            <person name="Yang H."/>
            <person name="Wang S."/>
            <person name="Zhao J."/>
            <person name="Liu C."/>
            <person name="Gao L."/>
            <person name="Xia E."/>
            <person name="Lu Y."/>
            <person name="Tai Y."/>
            <person name="She G."/>
            <person name="Sun J."/>
            <person name="Cao H."/>
            <person name="Tong W."/>
            <person name="Gao Q."/>
            <person name="Li Y."/>
            <person name="Deng W."/>
            <person name="Jiang X."/>
            <person name="Wang W."/>
            <person name="Chen Q."/>
            <person name="Zhang S."/>
            <person name="Li H."/>
            <person name="Wu J."/>
            <person name="Wang P."/>
            <person name="Li P."/>
            <person name="Shi C."/>
            <person name="Zheng F."/>
            <person name="Jian J."/>
            <person name="Huang B."/>
            <person name="Shan D."/>
            <person name="Shi M."/>
            <person name="Fang C."/>
            <person name="Yue Y."/>
            <person name="Li F."/>
            <person name="Li D."/>
            <person name="Wei S."/>
            <person name="Han B."/>
            <person name="Jiang C."/>
            <person name="Yin Y."/>
            <person name="Xia T."/>
            <person name="Zhang Z."/>
            <person name="Bennetzen J.L."/>
            <person name="Zhao S."/>
            <person name="Wan X."/>
        </authorList>
    </citation>
    <scope>NUCLEOTIDE SEQUENCE [LARGE SCALE GENOMIC DNA]</scope>
    <source>
        <strain evidence="3">cv. Shuchazao</strain>
        <tissue evidence="2">Leaf</tissue>
    </source>
</reference>
<dbReference type="AlphaFoldDB" id="A0A4S4DFI2"/>
<feature type="compositionally biased region" description="Acidic residues" evidence="1">
    <location>
        <begin position="164"/>
        <end position="177"/>
    </location>
</feature>
<evidence type="ECO:0000256" key="1">
    <source>
        <dbReference type="SAM" id="MobiDB-lite"/>
    </source>
</evidence>
<comment type="caution">
    <text evidence="2">The sequence shown here is derived from an EMBL/GenBank/DDBJ whole genome shotgun (WGS) entry which is preliminary data.</text>
</comment>
<proteinExistence type="predicted"/>
<organism evidence="2 3">
    <name type="scientific">Camellia sinensis var. sinensis</name>
    <name type="common">China tea</name>
    <dbReference type="NCBI Taxonomy" id="542762"/>
    <lineage>
        <taxon>Eukaryota</taxon>
        <taxon>Viridiplantae</taxon>
        <taxon>Streptophyta</taxon>
        <taxon>Embryophyta</taxon>
        <taxon>Tracheophyta</taxon>
        <taxon>Spermatophyta</taxon>
        <taxon>Magnoliopsida</taxon>
        <taxon>eudicotyledons</taxon>
        <taxon>Gunneridae</taxon>
        <taxon>Pentapetalae</taxon>
        <taxon>asterids</taxon>
        <taxon>Ericales</taxon>
        <taxon>Theaceae</taxon>
        <taxon>Camellia</taxon>
    </lineage>
</organism>
<feature type="region of interest" description="Disordered" evidence="1">
    <location>
        <begin position="143"/>
        <end position="198"/>
    </location>
</feature>
<protein>
    <submittedName>
        <fullName evidence="2">Uncharacterized protein</fullName>
    </submittedName>
</protein>
<keyword evidence="3" id="KW-1185">Reference proteome</keyword>